<organism evidence="4 5">
    <name type="scientific">Frankia casuarinae (strain DSM 45818 / CECT 9043 / HFP020203 / CcI3)</name>
    <dbReference type="NCBI Taxonomy" id="106370"/>
    <lineage>
        <taxon>Bacteria</taxon>
        <taxon>Bacillati</taxon>
        <taxon>Actinomycetota</taxon>
        <taxon>Actinomycetes</taxon>
        <taxon>Frankiales</taxon>
        <taxon>Frankiaceae</taxon>
        <taxon>Frankia</taxon>
    </lineage>
</organism>
<dbReference type="eggNOG" id="COG1309">
    <property type="taxonomic scope" value="Bacteria"/>
</dbReference>
<evidence type="ECO:0000313" key="4">
    <source>
        <dbReference type="EMBL" id="ABD11678.1"/>
    </source>
</evidence>
<dbReference type="PROSITE" id="PS50977">
    <property type="entry name" value="HTH_TETR_2"/>
    <property type="match status" value="1"/>
</dbReference>
<dbReference type="SUPFAM" id="SSF48498">
    <property type="entry name" value="Tetracyclin repressor-like, C-terminal domain"/>
    <property type="match status" value="1"/>
</dbReference>
<dbReference type="SUPFAM" id="SSF46689">
    <property type="entry name" value="Homeodomain-like"/>
    <property type="match status" value="1"/>
</dbReference>
<dbReference type="InterPro" id="IPR001647">
    <property type="entry name" value="HTH_TetR"/>
</dbReference>
<dbReference type="Proteomes" id="UP000001937">
    <property type="component" value="Chromosome"/>
</dbReference>
<accession>Q2JAL4</accession>
<keyword evidence="5" id="KW-1185">Reference proteome</keyword>
<dbReference type="PRINTS" id="PR00455">
    <property type="entry name" value="HTHTETR"/>
</dbReference>
<dbReference type="OrthoDB" id="3213419at2"/>
<feature type="DNA-binding region" description="H-T-H motif" evidence="2">
    <location>
        <begin position="30"/>
        <end position="49"/>
    </location>
</feature>
<dbReference type="Pfam" id="PF00440">
    <property type="entry name" value="TetR_N"/>
    <property type="match status" value="1"/>
</dbReference>
<reference evidence="4 5" key="1">
    <citation type="journal article" date="2007" name="Genome Res.">
        <title>Genome characteristics of facultatively symbiotic Frankia sp. strains reflect host range and host plant biogeography.</title>
        <authorList>
            <person name="Normand P."/>
            <person name="Lapierre P."/>
            <person name="Tisa L.S."/>
            <person name="Gogarten J.P."/>
            <person name="Alloisio N."/>
            <person name="Bagnarol E."/>
            <person name="Bassi C.A."/>
            <person name="Berry A.M."/>
            <person name="Bickhart D.M."/>
            <person name="Choisne N."/>
            <person name="Couloux A."/>
            <person name="Cournoyer B."/>
            <person name="Cruveiller S."/>
            <person name="Daubin V."/>
            <person name="Demange N."/>
            <person name="Francino M.P."/>
            <person name="Goltsman E."/>
            <person name="Huang Y."/>
            <person name="Kopp O.R."/>
            <person name="Labarre L."/>
            <person name="Lapidus A."/>
            <person name="Lavire C."/>
            <person name="Marechal J."/>
            <person name="Martinez M."/>
            <person name="Mastronunzio J.E."/>
            <person name="Mullin B.C."/>
            <person name="Niemann J."/>
            <person name="Pujic P."/>
            <person name="Rawnsley T."/>
            <person name="Rouy Z."/>
            <person name="Schenowitz C."/>
            <person name="Sellstedt A."/>
            <person name="Tavares F."/>
            <person name="Tomkins J.P."/>
            <person name="Vallenet D."/>
            <person name="Valverde C."/>
            <person name="Wall L.G."/>
            <person name="Wang Y."/>
            <person name="Medigue C."/>
            <person name="Benson D.R."/>
        </authorList>
    </citation>
    <scope>NUCLEOTIDE SEQUENCE [LARGE SCALE GENOMIC DNA]</scope>
    <source>
        <strain evidence="5">DSM 45818 / CECT 9043 / CcI3</strain>
    </source>
</reference>
<dbReference type="STRING" id="106370.Francci3_2310"/>
<dbReference type="GO" id="GO:0000976">
    <property type="term" value="F:transcription cis-regulatory region binding"/>
    <property type="evidence" value="ECO:0007669"/>
    <property type="project" value="TreeGrafter"/>
</dbReference>
<dbReference type="HOGENOM" id="CLU_069356_12_9_11"/>
<dbReference type="EMBL" id="CP000249">
    <property type="protein sequence ID" value="ABD11678.1"/>
    <property type="molecule type" value="Genomic_DNA"/>
</dbReference>
<dbReference type="GO" id="GO:0003700">
    <property type="term" value="F:DNA-binding transcription factor activity"/>
    <property type="evidence" value="ECO:0007669"/>
    <property type="project" value="TreeGrafter"/>
</dbReference>
<dbReference type="PhylomeDB" id="Q2JAL4"/>
<sequence>MRGVGVAPSRARLVDAAVACVLEQGWEATSMQAVRRRAGVSNGSLFHYFPTRGDLAAAVVGAGLADHQGALWGELHTSTGPRDGVTRLVTRHLRWVEEHPRLARLLLTAPVDVLRGSIDERTAADNRGFFAAVADWLRGHGWSDRPDLAVVVALWIGPAQEYSRHWLARPAGSPTLVADDLADAAWRTLGPLLTPRKE</sequence>
<evidence type="ECO:0000256" key="1">
    <source>
        <dbReference type="ARBA" id="ARBA00023125"/>
    </source>
</evidence>
<evidence type="ECO:0000259" key="3">
    <source>
        <dbReference type="PROSITE" id="PS50977"/>
    </source>
</evidence>
<keyword evidence="1 2" id="KW-0238">DNA-binding</keyword>
<dbReference type="InterPro" id="IPR050109">
    <property type="entry name" value="HTH-type_TetR-like_transc_reg"/>
</dbReference>
<dbReference type="InterPro" id="IPR009057">
    <property type="entry name" value="Homeodomain-like_sf"/>
</dbReference>
<dbReference type="KEGG" id="fra:Francci3_2310"/>
<protein>
    <submittedName>
        <fullName evidence="4">Transcriptional regulator, TetR family</fullName>
    </submittedName>
</protein>
<dbReference type="PANTHER" id="PTHR30055:SF226">
    <property type="entry name" value="HTH-TYPE TRANSCRIPTIONAL REGULATOR PKSA"/>
    <property type="match status" value="1"/>
</dbReference>
<name>Q2JAL4_FRACC</name>
<evidence type="ECO:0000256" key="2">
    <source>
        <dbReference type="PROSITE-ProRule" id="PRU00335"/>
    </source>
</evidence>
<dbReference type="Gene3D" id="1.10.357.10">
    <property type="entry name" value="Tetracycline Repressor, domain 2"/>
    <property type="match status" value="1"/>
</dbReference>
<dbReference type="AlphaFoldDB" id="Q2JAL4"/>
<evidence type="ECO:0000313" key="5">
    <source>
        <dbReference type="Proteomes" id="UP000001937"/>
    </source>
</evidence>
<feature type="domain" description="HTH tetR-type" evidence="3">
    <location>
        <begin position="7"/>
        <end position="67"/>
    </location>
</feature>
<proteinExistence type="predicted"/>
<dbReference type="InterPro" id="IPR036271">
    <property type="entry name" value="Tet_transcr_reg_TetR-rel_C_sf"/>
</dbReference>
<gene>
    <name evidence="4" type="ordered locus">Francci3_2310</name>
</gene>
<dbReference type="RefSeq" id="WP_011436724.1">
    <property type="nucleotide sequence ID" value="NC_007777.1"/>
</dbReference>
<dbReference type="PANTHER" id="PTHR30055">
    <property type="entry name" value="HTH-TYPE TRANSCRIPTIONAL REGULATOR RUTR"/>
    <property type="match status" value="1"/>
</dbReference>